<organism evidence="1 2">
    <name type="scientific">Porphyromonas macacae</name>
    <dbReference type="NCBI Taxonomy" id="28115"/>
    <lineage>
        <taxon>Bacteria</taxon>
        <taxon>Pseudomonadati</taxon>
        <taxon>Bacteroidota</taxon>
        <taxon>Bacteroidia</taxon>
        <taxon>Bacteroidales</taxon>
        <taxon>Porphyromonadaceae</taxon>
        <taxon>Porphyromonas</taxon>
    </lineage>
</organism>
<dbReference type="RefSeq" id="WP_202898676.1">
    <property type="nucleotide sequence ID" value="NZ_UGTI01000001.1"/>
</dbReference>
<evidence type="ECO:0000313" key="2">
    <source>
        <dbReference type="Proteomes" id="UP000254263"/>
    </source>
</evidence>
<sequence length="82" mass="9016">MKESRKLTLSKKVISSLENDRMRGIVGGEDVQGVTFDNGCTRGCTDGCGPFQTWWNCTRETCTADCTSSLTCNKTVTVIEED</sequence>
<gene>
    <name evidence="1" type="ORF">NCTC13100_00156</name>
</gene>
<accession>A0A379DFV9</accession>
<dbReference type="AlphaFoldDB" id="A0A379DFV9"/>
<proteinExistence type="predicted"/>
<reference evidence="1 2" key="1">
    <citation type="submission" date="2018-06" db="EMBL/GenBank/DDBJ databases">
        <authorList>
            <consortium name="Pathogen Informatics"/>
            <person name="Doyle S."/>
        </authorList>
    </citation>
    <scope>NUCLEOTIDE SEQUENCE [LARGE SCALE GENOMIC DNA]</scope>
    <source>
        <strain evidence="1 2">NCTC13100</strain>
    </source>
</reference>
<dbReference type="EMBL" id="UGTI01000001">
    <property type="protein sequence ID" value="SUB77042.1"/>
    <property type="molecule type" value="Genomic_DNA"/>
</dbReference>
<dbReference type="NCBIfam" id="NF038153">
    <property type="entry name" value="lant_leader_L1a"/>
    <property type="match status" value="1"/>
</dbReference>
<protein>
    <submittedName>
        <fullName evidence="1">Uncharacterized protein</fullName>
    </submittedName>
</protein>
<dbReference type="InterPro" id="IPR058238">
    <property type="entry name" value="Lant_leader_dom"/>
</dbReference>
<name>A0A379DFV9_9PORP</name>
<evidence type="ECO:0000313" key="1">
    <source>
        <dbReference type="EMBL" id="SUB77042.1"/>
    </source>
</evidence>
<dbReference type="Proteomes" id="UP000254263">
    <property type="component" value="Unassembled WGS sequence"/>
</dbReference>